<accession>A0A660LEP1</accession>
<comment type="caution">
    <text evidence="3">The sequence shown here is derived from an EMBL/GenBank/DDBJ whole genome shotgun (WGS) entry which is preliminary data.</text>
</comment>
<dbReference type="NCBIfam" id="NF041518">
    <property type="entry name" value="choice_anch_Q"/>
    <property type="match status" value="1"/>
</dbReference>
<dbReference type="AlphaFoldDB" id="A0A660LEP1"/>
<dbReference type="Proteomes" id="UP000278962">
    <property type="component" value="Unassembled WGS sequence"/>
</dbReference>
<proteinExistence type="predicted"/>
<organism evidence="3 4">
    <name type="scientific">Solirubrobacter pauli</name>
    <dbReference type="NCBI Taxonomy" id="166793"/>
    <lineage>
        <taxon>Bacteria</taxon>
        <taxon>Bacillati</taxon>
        <taxon>Actinomycetota</taxon>
        <taxon>Thermoleophilia</taxon>
        <taxon>Solirubrobacterales</taxon>
        <taxon>Solirubrobacteraceae</taxon>
        <taxon>Solirubrobacter</taxon>
    </lineage>
</organism>
<reference evidence="3 4" key="1">
    <citation type="submission" date="2018-10" db="EMBL/GenBank/DDBJ databases">
        <title>Genomic Encyclopedia of Archaeal and Bacterial Type Strains, Phase II (KMG-II): from individual species to whole genera.</title>
        <authorList>
            <person name="Goeker M."/>
        </authorList>
    </citation>
    <scope>NUCLEOTIDE SEQUENCE [LARGE SCALE GENOMIC DNA]</scope>
    <source>
        <strain evidence="3 4">DSM 14954</strain>
    </source>
</reference>
<keyword evidence="4" id="KW-1185">Reference proteome</keyword>
<evidence type="ECO:0000256" key="1">
    <source>
        <dbReference type="SAM" id="MobiDB-lite"/>
    </source>
</evidence>
<dbReference type="RefSeq" id="WP_147447733.1">
    <property type="nucleotide sequence ID" value="NZ_RBIL01000001.1"/>
</dbReference>
<feature type="signal peptide" evidence="2">
    <location>
        <begin position="1"/>
        <end position="22"/>
    </location>
</feature>
<sequence length="545" mass="55046">MRLRVALLALAASLAIAAPAAASTYTVTGFGDGLSGSCQPTGEGAVSCTTLRAAVQSANEGADEDAITLSAGTYTVNFGAIVVNQAVTISGVGTRSTVVNAAGNSAPAFTVSGPDAFFGNLTITGGSGANLTVVPGGDAGLAFTRLTGAQTGVGAVNEGTLTVTFSLIDTNPSGGINNVGGSGAATLTVGGSTITNNTNHGIASTGGSQNAVDLIHTTIARNAGAGIIFDSGQQPGSADASILANNSVNCSGGTLVGQFNVESTTGCALDAGTNRVVSDPLLGAALSNQGGFTDVLTIPANSPAANYVSPCFLLLDQRGFTRPSGQPCDAGAYDREAVDPGIVVPPPPPDPPAPPPPPQPTPTPSPEPTPVANQSVVGDEERGTVKVKLPGTSTFVDLNDVKSLPNGTEIDTRRGAIRLKAAPKPGAPVEEALFYDGLFKLKQSRGITTLTLSEALDCTKAKGKKASAAAKKPKKRKLWGDGKGAFRTQGKYSAATVRGTKWLVEDTCTTTTVTVKQGAVTVEDLVKKKRTVVRAGKKYVARARR</sequence>
<evidence type="ECO:0000313" key="3">
    <source>
        <dbReference type="EMBL" id="RKQ92263.1"/>
    </source>
</evidence>
<dbReference type="OrthoDB" id="6828855at2"/>
<name>A0A660LEP1_9ACTN</name>
<feature type="region of interest" description="Disordered" evidence="1">
    <location>
        <begin position="338"/>
        <end position="382"/>
    </location>
</feature>
<evidence type="ECO:0000256" key="2">
    <source>
        <dbReference type="SAM" id="SignalP"/>
    </source>
</evidence>
<evidence type="ECO:0008006" key="5">
    <source>
        <dbReference type="Google" id="ProtNLM"/>
    </source>
</evidence>
<keyword evidence="2" id="KW-0732">Signal</keyword>
<gene>
    <name evidence="3" type="ORF">C8N24_2106</name>
</gene>
<protein>
    <recommendedName>
        <fullName evidence="5">CSLREA domain-containing protein</fullName>
    </recommendedName>
</protein>
<feature type="compositionally biased region" description="Pro residues" evidence="1">
    <location>
        <begin position="343"/>
        <end position="369"/>
    </location>
</feature>
<dbReference type="SUPFAM" id="SSF51126">
    <property type="entry name" value="Pectin lyase-like"/>
    <property type="match status" value="1"/>
</dbReference>
<dbReference type="InterPro" id="IPR059226">
    <property type="entry name" value="Choice_anch_Q_dom"/>
</dbReference>
<dbReference type="InterPro" id="IPR011050">
    <property type="entry name" value="Pectin_lyase_fold/virulence"/>
</dbReference>
<feature type="chain" id="PRO_5025021029" description="CSLREA domain-containing protein" evidence="2">
    <location>
        <begin position="23"/>
        <end position="545"/>
    </location>
</feature>
<dbReference type="EMBL" id="RBIL01000001">
    <property type="protein sequence ID" value="RKQ92263.1"/>
    <property type="molecule type" value="Genomic_DNA"/>
</dbReference>
<evidence type="ECO:0000313" key="4">
    <source>
        <dbReference type="Proteomes" id="UP000278962"/>
    </source>
</evidence>